<reference evidence="2" key="1">
    <citation type="submission" date="2016-01" db="EMBL/GenBank/DDBJ databases">
        <title>Isolation and Characterization of Enterobacteria phage CBB.</title>
        <authorList>
            <person name="Buttimer C.T.H."/>
            <person name="Hendrix H."/>
            <person name="Alexandre H."/>
            <person name="O'Mahony J."/>
            <person name="Lavigne R."/>
            <person name="Coffey A."/>
        </authorList>
    </citation>
    <scope>NUCLEOTIDE SEQUENCE [LARGE SCALE GENOMIC DNA]</scope>
</reference>
<protein>
    <submittedName>
        <fullName evidence="1">Uncharacterized protein</fullName>
    </submittedName>
</protein>
<evidence type="ECO:0000313" key="1">
    <source>
        <dbReference type="EMBL" id="AMM43995.1"/>
    </source>
</evidence>
<proteinExistence type="predicted"/>
<name>A0A1L2CVE2_9CAUD</name>
<dbReference type="Proteomes" id="UP000223891">
    <property type="component" value="Segment"/>
</dbReference>
<gene>
    <name evidence="1" type="ORF">CBB_432</name>
</gene>
<accession>A0A1L2CVE2</accession>
<keyword evidence="2" id="KW-1185">Reference proteome</keyword>
<dbReference type="EMBL" id="KU574722">
    <property type="protein sequence ID" value="AMM43995.1"/>
    <property type="molecule type" value="Genomic_DNA"/>
</dbReference>
<evidence type="ECO:0000313" key="2">
    <source>
        <dbReference type="Proteomes" id="UP000223891"/>
    </source>
</evidence>
<organism evidence="1 2">
    <name type="scientific">Pectobacterium phage vB_PcaM_CBB</name>
    <dbReference type="NCBI Taxonomy" id="2772511"/>
    <lineage>
        <taxon>Viruses</taxon>
        <taxon>Duplodnaviria</taxon>
        <taxon>Heunggongvirae</taxon>
        <taxon>Uroviricota</taxon>
        <taxon>Caudoviricetes</taxon>
        <taxon>Mimasvirus</taxon>
        <taxon>Mimasvirus CBB</taxon>
    </lineage>
</organism>
<sequence>MTFMHFVNFGKKKPQSDEKIIIHLEHSVFESGITEELEGIIAKALKDGTWSRTTLIPPSPISINMSTGEGTPLPLGQMSTDILIDMCNEILKRLQDDTDE</sequence>